<dbReference type="Proteomes" id="UP000399805">
    <property type="component" value="Unassembled WGS sequence"/>
</dbReference>
<feature type="chain" id="PRO_5026036117" description="SD-repeat containing protein B domain-containing protein" evidence="1">
    <location>
        <begin position="30"/>
        <end position="463"/>
    </location>
</feature>
<evidence type="ECO:0000313" key="2">
    <source>
        <dbReference type="EMBL" id="VVJ17812.1"/>
    </source>
</evidence>
<feature type="signal peptide" evidence="1">
    <location>
        <begin position="1"/>
        <end position="29"/>
    </location>
</feature>
<reference evidence="2 3" key="1">
    <citation type="submission" date="2019-09" db="EMBL/GenBank/DDBJ databases">
        <authorList>
            <person name="Leyn A S."/>
        </authorList>
    </citation>
    <scope>NUCLEOTIDE SEQUENCE [LARGE SCALE GENOMIC DNA]</scope>
    <source>
        <strain evidence="2">AA231_1</strain>
    </source>
</reference>
<evidence type="ECO:0000313" key="3">
    <source>
        <dbReference type="Proteomes" id="UP000399805"/>
    </source>
</evidence>
<dbReference type="AlphaFoldDB" id="A0A6I8LLE2"/>
<accession>A0A6I8LLE2</accession>
<organism evidence="2 3">
    <name type="scientific">Amycolatopsis camponoti</name>
    <dbReference type="NCBI Taxonomy" id="2606593"/>
    <lineage>
        <taxon>Bacteria</taxon>
        <taxon>Bacillati</taxon>
        <taxon>Actinomycetota</taxon>
        <taxon>Actinomycetes</taxon>
        <taxon>Pseudonocardiales</taxon>
        <taxon>Pseudonocardiaceae</taxon>
        <taxon>Amycolatopsis</taxon>
    </lineage>
</organism>
<sequence length="463" mass="47830">MPTGRFVRPAAVLAAALVMAGTAAAPASAASGPNLEVSVVAQEGRWLSGDTVGLDVTVRNLGDAVAFGAFGTAYTESGTPLRIDRNQWGDLSDGGSGAPIAQGETRTVHLTGQLGTFDGDSVVHVEVHAGQDIDYSDNVRLVTLPMARGTERVAGVLYGDANGDGKPSAGEALAGAEAHFIGVGTTTDMVAVTDATGHFSFDNLPLSRYAYVSFQKVPGGWVDQPVGEMRLDGRGAYTALEVRAVRPLSDVLHETLALDKTTYAAGDTGKVTVTLSNSGTQPLTGLFLSCDAGGFGSELPVTDDQWGAFGSQRRAGTLAPGQRVVLTATAKVPDRAAYTGSTGLDCTADDGHSGGAPYAVVTAKVPGKVADSRGQVWLDKNGNGALDLDEGLAFRNLVLVEDGTICAYARTDANGFATFKNVPVGTYQLRVPGPWKPAPFEGDLGVFAPPYGGGEWHLRFVAG</sequence>
<protein>
    <recommendedName>
        <fullName evidence="4">SD-repeat containing protein B domain-containing protein</fullName>
    </recommendedName>
</protein>
<dbReference type="GO" id="GO:0005975">
    <property type="term" value="P:carbohydrate metabolic process"/>
    <property type="evidence" value="ECO:0007669"/>
    <property type="project" value="UniProtKB-ARBA"/>
</dbReference>
<dbReference type="RefSeq" id="WP_155542919.1">
    <property type="nucleotide sequence ID" value="NZ_CABVGP010000001.1"/>
</dbReference>
<dbReference type="Gene3D" id="2.60.40.10">
    <property type="entry name" value="Immunoglobulins"/>
    <property type="match status" value="3"/>
</dbReference>
<keyword evidence="3" id="KW-1185">Reference proteome</keyword>
<dbReference type="SUPFAM" id="SSF117074">
    <property type="entry name" value="Hypothetical protein PA1324"/>
    <property type="match status" value="2"/>
</dbReference>
<keyword evidence="1" id="KW-0732">Signal</keyword>
<evidence type="ECO:0000256" key="1">
    <source>
        <dbReference type="SAM" id="SignalP"/>
    </source>
</evidence>
<proteinExistence type="predicted"/>
<dbReference type="EMBL" id="CABVGP010000001">
    <property type="protein sequence ID" value="VVJ17812.1"/>
    <property type="molecule type" value="Genomic_DNA"/>
</dbReference>
<gene>
    <name evidence="2" type="ORF">AA23TX_02833</name>
</gene>
<name>A0A6I8LLE2_9PSEU</name>
<evidence type="ECO:0008006" key="4">
    <source>
        <dbReference type="Google" id="ProtNLM"/>
    </source>
</evidence>
<dbReference type="InterPro" id="IPR013783">
    <property type="entry name" value="Ig-like_fold"/>
</dbReference>